<accession>A0ABP5J9Y5</accession>
<evidence type="ECO:0000256" key="1">
    <source>
        <dbReference type="SAM" id="MobiDB-lite"/>
    </source>
</evidence>
<name>A0ABP5J9Y5_9ACTN</name>
<proteinExistence type="predicted"/>
<evidence type="ECO:0000313" key="2">
    <source>
        <dbReference type="EMBL" id="GAA2114365.1"/>
    </source>
</evidence>
<dbReference type="Pfam" id="PF19953">
    <property type="entry name" value="EACC1"/>
    <property type="match status" value="1"/>
</dbReference>
<dbReference type="RefSeq" id="WP_344556364.1">
    <property type="nucleotide sequence ID" value="NZ_BAAANS010000048.1"/>
</dbReference>
<organism evidence="2 3">
    <name type="scientific">Kitasatospora saccharophila</name>
    <dbReference type="NCBI Taxonomy" id="407973"/>
    <lineage>
        <taxon>Bacteria</taxon>
        <taxon>Bacillati</taxon>
        <taxon>Actinomycetota</taxon>
        <taxon>Actinomycetes</taxon>
        <taxon>Kitasatosporales</taxon>
        <taxon>Streptomycetaceae</taxon>
        <taxon>Kitasatospora</taxon>
    </lineage>
</organism>
<evidence type="ECO:0000313" key="3">
    <source>
        <dbReference type="Proteomes" id="UP001500897"/>
    </source>
</evidence>
<dbReference type="EMBL" id="BAAANS010000048">
    <property type="protein sequence ID" value="GAA2114365.1"/>
    <property type="molecule type" value="Genomic_DNA"/>
</dbReference>
<feature type="compositionally biased region" description="Basic and acidic residues" evidence="1">
    <location>
        <begin position="123"/>
        <end position="133"/>
    </location>
</feature>
<gene>
    <name evidence="2" type="ORF">GCM10009759_58610</name>
</gene>
<reference evidence="3" key="1">
    <citation type="journal article" date="2019" name="Int. J. Syst. Evol. Microbiol.">
        <title>The Global Catalogue of Microorganisms (GCM) 10K type strain sequencing project: providing services to taxonomists for standard genome sequencing and annotation.</title>
        <authorList>
            <consortium name="The Broad Institute Genomics Platform"/>
            <consortium name="The Broad Institute Genome Sequencing Center for Infectious Disease"/>
            <person name="Wu L."/>
            <person name="Ma J."/>
        </authorList>
    </citation>
    <scope>NUCLEOTIDE SEQUENCE [LARGE SCALE GENOMIC DNA]</scope>
    <source>
        <strain evidence="3">JCM 14559</strain>
    </source>
</reference>
<dbReference type="Proteomes" id="UP001500897">
    <property type="component" value="Unassembled WGS sequence"/>
</dbReference>
<keyword evidence="3" id="KW-1185">Reference proteome</keyword>
<feature type="compositionally biased region" description="Gly residues" evidence="1">
    <location>
        <begin position="134"/>
        <end position="143"/>
    </location>
</feature>
<dbReference type="InterPro" id="IPR045428">
    <property type="entry name" value="EACC1"/>
</dbReference>
<protein>
    <submittedName>
        <fullName evidence="2">Uncharacterized protein</fullName>
    </submittedName>
</protein>
<feature type="region of interest" description="Disordered" evidence="1">
    <location>
        <begin position="94"/>
        <end position="143"/>
    </location>
</feature>
<sequence length="143" mass="14615">MTDIQIRLSGADPIGETAALWEWLRGEPQLRGLVRAVPAPPAEGELGGAVDLLQVAAGASGVAGVLARSLTVWLRTRRSHLRVTVTRADGGGTTTVEVSNLDPGQVEGVLRRTLDGSGDGSGDENKDGDEHRAGGGGGGGERA</sequence>
<comment type="caution">
    <text evidence="2">The sequence shown here is derived from an EMBL/GenBank/DDBJ whole genome shotgun (WGS) entry which is preliminary data.</text>
</comment>